<dbReference type="GeneID" id="27678913"/>
<keyword evidence="2 4" id="KW-0863">Zinc-finger</keyword>
<dbReference type="STRING" id="27334.A0A0A2JE26"/>
<sequence>MSPSKTPTPTSTPDPDPDPDPLDPISIWRAWQTFTIIYTIQLNRQIHRRWLLEQQCMQDKPLHKRFRPLIFLEPVPTLQKPDTNPTPTKHAANNPFDPSTMNKIRAKAALLRSRVEKGKEIASEIERRMVQYPPIRYPTHFCHTCVQDGEMVEVLLTKCGHRVCRTCLEFGVNGEGVYECSICFVPTGFVARSQVGLERDYSAEDSSILKGHKGDGDGEWELSEVLFADY</sequence>
<feature type="region of interest" description="Disordered" evidence="5">
    <location>
        <begin position="77"/>
        <end position="98"/>
    </location>
</feature>
<dbReference type="HOGENOM" id="CLU_105953_0_0_1"/>
<keyword evidence="3" id="KW-0862">Zinc</keyword>
<dbReference type="EMBL" id="JQFZ01000250">
    <property type="protein sequence ID" value="KGO53614.1"/>
    <property type="molecule type" value="Genomic_DNA"/>
</dbReference>
<evidence type="ECO:0000256" key="3">
    <source>
        <dbReference type="ARBA" id="ARBA00022833"/>
    </source>
</evidence>
<evidence type="ECO:0000313" key="7">
    <source>
        <dbReference type="EMBL" id="KGO53614.1"/>
    </source>
</evidence>
<dbReference type="AlphaFoldDB" id="A0A0A2JE26"/>
<dbReference type="Proteomes" id="UP000030143">
    <property type="component" value="Unassembled WGS sequence"/>
</dbReference>
<dbReference type="GO" id="GO:0008270">
    <property type="term" value="F:zinc ion binding"/>
    <property type="evidence" value="ECO:0007669"/>
    <property type="project" value="UniProtKB-KW"/>
</dbReference>
<dbReference type="InterPro" id="IPR017907">
    <property type="entry name" value="Znf_RING_CS"/>
</dbReference>
<proteinExistence type="predicted"/>
<keyword evidence="1" id="KW-0479">Metal-binding</keyword>
<dbReference type="VEuPathDB" id="FungiDB:PEXP_067180"/>
<dbReference type="PROSITE" id="PS50089">
    <property type="entry name" value="ZF_RING_2"/>
    <property type="match status" value="1"/>
</dbReference>
<dbReference type="InterPro" id="IPR001841">
    <property type="entry name" value="Znf_RING"/>
</dbReference>
<evidence type="ECO:0000256" key="1">
    <source>
        <dbReference type="ARBA" id="ARBA00022723"/>
    </source>
</evidence>
<feature type="compositionally biased region" description="Low complexity" evidence="5">
    <location>
        <begin position="1"/>
        <end position="13"/>
    </location>
</feature>
<organism evidence="7 8">
    <name type="scientific">Penicillium expansum</name>
    <name type="common">Blue mold rot fungus</name>
    <dbReference type="NCBI Taxonomy" id="27334"/>
    <lineage>
        <taxon>Eukaryota</taxon>
        <taxon>Fungi</taxon>
        <taxon>Dikarya</taxon>
        <taxon>Ascomycota</taxon>
        <taxon>Pezizomycotina</taxon>
        <taxon>Eurotiomycetes</taxon>
        <taxon>Eurotiomycetidae</taxon>
        <taxon>Eurotiales</taxon>
        <taxon>Aspergillaceae</taxon>
        <taxon>Penicillium</taxon>
    </lineage>
</organism>
<reference evidence="7 8" key="1">
    <citation type="journal article" date="2015" name="Mol. Plant Microbe Interact.">
        <title>Genome, transcriptome, and functional analyses of Penicillium expansum provide new insights into secondary metabolism and pathogenicity.</title>
        <authorList>
            <person name="Ballester A.R."/>
            <person name="Marcet-Houben M."/>
            <person name="Levin E."/>
            <person name="Sela N."/>
            <person name="Selma-Lazaro C."/>
            <person name="Carmona L."/>
            <person name="Wisniewski M."/>
            <person name="Droby S."/>
            <person name="Gonzalez-Candelas L."/>
            <person name="Gabaldon T."/>
        </authorList>
    </citation>
    <scope>NUCLEOTIDE SEQUENCE [LARGE SCALE GENOMIC DNA]</scope>
    <source>
        <strain evidence="7 8">MD-8</strain>
    </source>
</reference>
<name>A0A0A2JE26_PENEN</name>
<dbReference type="PROSITE" id="PS00518">
    <property type="entry name" value="ZF_RING_1"/>
    <property type="match status" value="1"/>
</dbReference>
<evidence type="ECO:0000256" key="4">
    <source>
        <dbReference type="PROSITE-ProRule" id="PRU00175"/>
    </source>
</evidence>
<accession>A0A0A2JE26</accession>
<evidence type="ECO:0000259" key="6">
    <source>
        <dbReference type="PROSITE" id="PS50089"/>
    </source>
</evidence>
<keyword evidence="8" id="KW-1185">Reference proteome</keyword>
<evidence type="ECO:0000313" key="8">
    <source>
        <dbReference type="Proteomes" id="UP000030143"/>
    </source>
</evidence>
<comment type="caution">
    <text evidence="7">The sequence shown here is derived from an EMBL/GenBank/DDBJ whole genome shotgun (WGS) entry which is preliminary data.</text>
</comment>
<dbReference type="RefSeq" id="XP_016596216.1">
    <property type="nucleotide sequence ID" value="XM_016743493.1"/>
</dbReference>
<evidence type="ECO:0000256" key="2">
    <source>
        <dbReference type="ARBA" id="ARBA00022771"/>
    </source>
</evidence>
<evidence type="ECO:0000256" key="5">
    <source>
        <dbReference type="SAM" id="MobiDB-lite"/>
    </source>
</evidence>
<feature type="region of interest" description="Disordered" evidence="5">
    <location>
        <begin position="1"/>
        <end position="24"/>
    </location>
</feature>
<dbReference type="SUPFAM" id="SSF57850">
    <property type="entry name" value="RING/U-box"/>
    <property type="match status" value="1"/>
</dbReference>
<feature type="domain" description="RING-type" evidence="6">
    <location>
        <begin position="142"/>
        <end position="183"/>
    </location>
</feature>
<protein>
    <submittedName>
        <fullName evidence="7">Zinc finger, RING-type</fullName>
    </submittedName>
</protein>
<gene>
    <name evidence="7" type="ORF">PEX2_062220</name>
</gene>